<name>A0ABT1W336_9PROT</name>
<evidence type="ECO:0000313" key="4">
    <source>
        <dbReference type="EMBL" id="MCQ8242399.1"/>
    </source>
</evidence>
<gene>
    <name evidence="4" type="ORF">NFI88_16320</name>
</gene>
<feature type="region of interest" description="Disordered" evidence="3">
    <location>
        <begin position="394"/>
        <end position="413"/>
    </location>
</feature>
<dbReference type="PROSITE" id="PS50005">
    <property type="entry name" value="TPR"/>
    <property type="match status" value="1"/>
</dbReference>
<protein>
    <submittedName>
        <fullName evidence="4">Sulfotransferase</fullName>
    </submittedName>
</protein>
<dbReference type="SMART" id="SM00028">
    <property type="entry name" value="TPR"/>
    <property type="match status" value="5"/>
</dbReference>
<dbReference type="Proteomes" id="UP001524547">
    <property type="component" value="Unassembled WGS sequence"/>
</dbReference>
<evidence type="ECO:0000256" key="2">
    <source>
        <dbReference type="PROSITE-ProRule" id="PRU00339"/>
    </source>
</evidence>
<dbReference type="SUPFAM" id="SSF52540">
    <property type="entry name" value="P-loop containing nucleoside triphosphate hydrolases"/>
    <property type="match status" value="1"/>
</dbReference>
<dbReference type="SUPFAM" id="SSF48452">
    <property type="entry name" value="TPR-like"/>
    <property type="match status" value="2"/>
</dbReference>
<dbReference type="RefSeq" id="WP_422921153.1">
    <property type="nucleotide sequence ID" value="NZ_JAMZEJ010000011.1"/>
</dbReference>
<dbReference type="InterPro" id="IPR011990">
    <property type="entry name" value="TPR-like_helical_dom_sf"/>
</dbReference>
<dbReference type="Gene3D" id="3.40.50.300">
    <property type="entry name" value="P-loop containing nucleotide triphosphate hydrolases"/>
    <property type="match status" value="1"/>
</dbReference>
<dbReference type="PANTHER" id="PTHR12788">
    <property type="entry name" value="PROTEIN-TYROSINE SULFOTRANSFERASE 2"/>
    <property type="match status" value="1"/>
</dbReference>
<dbReference type="InterPro" id="IPR027417">
    <property type="entry name" value="P-loop_NTPase"/>
</dbReference>
<accession>A0ABT1W336</accession>
<dbReference type="EMBL" id="JAMZEJ010000011">
    <property type="protein sequence ID" value="MCQ8242399.1"/>
    <property type="molecule type" value="Genomic_DNA"/>
</dbReference>
<evidence type="ECO:0000256" key="1">
    <source>
        <dbReference type="ARBA" id="ARBA00022679"/>
    </source>
</evidence>
<dbReference type="Gene3D" id="1.25.40.10">
    <property type="entry name" value="Tetratricopeptide repeat domain"/>
    <property type="match status" value="2"/>
</dbReference>
<dbReference type="InterPro" id="IPR019734">
    <property type="entry name" value="TPR_rpt"/>
</dbReference>
<dbReference type="Pfam" id="PF13469">
    <property type="entry name" value="Sulfotransfer_3"/>
    <property type="match status" value="1"/>
</dbReference>
<proteinExistence type="predicted"/>
<evidence type="ECO:0000313" key="5">
    <source>
        <dbReference type="Proteomes" id="UP001524547"/>
    </source>
</evidence>
<comment type="caution">
    <text evidence="4">The sequence shown here is derived from an EMBL/GenBank/DDBJ whole genome shotgun (WGS) entry which is preliminary data.</text>
</comment>
<keyword evidence="2" id="KW-0802">TPR repeat</keyword>
<organism evidence="4 5">
    <name type="scientific">Rhizosaccharibacter radicis</name>
    <dbReference type="NCBI Taxonomy" id="2782605"/>
    <lineage>
        <taxon>Bacteria</taxon>
        <taxon>Pseudomonadati</taxon>
        <taxon>Pseudomonadota</taxon>
        <taxon>Alphaproteobacteria</taxon>
        <taxon>Acetobacterales</taxon>
        <taxon>Acetobacteraceae</taxon>
        <taxon>Rhizosaccharibacter</taxon>
    </lineage>
</organism>
<evidence type="ECO:0000256" key="3">
    <source>
        <dbReference type="SAM" id="MobiDB-lite"/>
    </source>
</evidence>
<dbReference type="InterPro" id="IPR026634">
    <property type="entry name" value="TPST-like"/>
</dbReference>
<keyword evidence="5" id="KW-1185">Reference proteome</keyword>
<keyword evidence="1" id="KW-0808">Transferase</keyword>
<dbReference type="Pfam" id="PF13432">
    <property type="entry name" value="TPR_16"/>
    <property type="match status" value="2"/>
</dbReference>
<dbReference type="PANTHER" id="PTHR12788:SF10">
    <property type="entry name" value="PROTEIN-TYROSINE SULFOTRANSFERASE"/>
    <property type="match status" value="1"/>
</dbReference>
<feature type="repeat" description="TPR" evidence="2">
    <location>
        <begin position="166"/>
        <end position="199"/>
    </location>
</feature>
<sequence length="654" mass="71610">MSGQIATDRVRALDMMRAGRFDLAAPLLVSVLARTPPDAETLRLCGIALLRGGDPLRALPYLARARRLDARDGGAALWHGLALQAADRPSEAVEAFTAAARLQPQDPGPPLHLSRALFALNRLPAALEAAERAVAAAPSLPEARHALLLARVRLAEDAKAPGGTIADLATALGDCCLRMDRVRDARAAFSYALSLRPDDPDAGTGLALAEHLSGEPAAALERLRTVVRDRSDLAAPRLWLSSLTGQDGDWSAALALLDGRLPANQADRAWWMVRRASALLALGRTAEARELLFPVEASGPGGLAADWQRLLLRRREGNAVPTRMLREIAQAAADRNAAPLDDRINIHFGLASIHHAAARHDEAFAHWRSGHALMRDAQPFSRDTHAALLRAAMASAPRSGSDPSRVHDTGPDSGQNAVFIVGLPRTGTTLTEHILSAHRDIHGAGERMAVRDALRRLSGTAATEDALIRAASLGENELAEARADFLRDLHALAPDARLVLDKMPDNLLLLGVVARLLPGARVIFCTRDLRDVGFSIFRHRFLGHHPYAHDLSDLGWFMARAEELLRHWLQTLPLRMTVIDHSDWVERFDETLIRTLDFLDLPFDESCRRFHEQERDSRTASRDQIRRPINADGIGRWKTYAGALEPMIRELSPR</sequence>
<reference evidence="4 5" key="1">
    <citation type="submission" date="2022-06" db="EMBL/GenBank/DDBJ databases">
        <title>Rhizosaccharibacter gen. nov. sp. nov. KSS12, endophytic bacteria isolated from sugarcane.</title>
        <authorList>
            <person name="Pitiwittayakul N."/>
        </authorList>
    </citation>
    <scope>NUCLEOTIDE SEQUENCE [LARGE SCALE GENOMIC DNA]</scope>
    <source>
        <strain evidence="4 5">KSS12</strain>
    </source>
</reference>